<reference evidence="7" key="5">
    <citation type="journal article" date="2021" name="G3 (Bethesda)">
        <title>Aegilops tauschii genome assembly Aet v5.0 features greater sequence contiguity and improved annotation.</title>
        <authorList>
            <person name="Wang L."/>
            <person name="Zhu T."/>
            <person name="Rodriguez J.C."/>
            <person name="Deal K.R."/>
            <person name="Dubcovsky J."/>
            <person name="McGuire P.E."/>
            <person name="Lux T."/>
            <person name="Spannagl M."/>
            <person name="Mayer K.F.X."/>
            <person name="Baldrich P."/>
            <person name="Meyers B.C."/>
            <person name="Huo N."/>
            <person name="Gu Y.Q."/>
            <person name="Zhou H."/>
            <person name="Devos K.M."/>
            <person name="Bennetzen J.L."/>
            <person name="Unver T."/>
            <person name="Budak H."/>
            <person name="Gulick P.J."/>
            <person name="Galiba G."/>
            <person name="Kalapos B."/>
            <person name="Nelson D.R."/>
            <person name="Li P."/>
            <person name="You F.M."/>
            <person name="Luo M.C."/>
            <person name="Dvorak J."/>
        </authorList>
    </citation>
    <scope>NUCLEOTIDE SEQUENCE [LARGE SCALE GENOMIC DNA]</scope>
    <source>
        <strain evidence="7">cv. AL8/78</strain>
    </source>
</reference>
<dbReference type="GO" id="GO:0016020">
    <property type="term" value="C:membrane"/>
    <property type="evidence" value="ECO:0007669"/>
    <property type="project" value="UniProtKB-SubCell"/>
</dbReference>
<keyword evidence="2" id="KW-0328">Glycosyltransferase</keyword>
<keyword evidence="8" id="KW-1185">Reference proteome</keyword>
<name>A0A453CT43_AEGTS</name>
<evidence type="ECO:0000313" key="8">
    <source>
        <dbReference type="Proteomes" id="UP000015105"/>
    </source>
</evidence>
<dbReference type="Proteomes" id="UP000015105">
    <property type="component" value="Chromosome 2D"/>
</dbReference>
<dbReference type="EnsemblPlants" id="AET2Gv20951400.17">
    <property type="protein sequence ID" value="AET2Gv20951400.17"/>
    <property type="gene ID" value="AET2Gv20951400"/>
</dbReference>
<keyword evidence="6" id="KW-1133">Transmembrane helix</keyword>
<reference evidence="7" key="3">
    <citation type="journal article" date="2017" name="Nature">
        <title>Genome sequence of the progenitor of the wheat D genome Aegilops tauschii.</title>
        <authorList>
            <person name="Luo M.C."/>
            <person name="Gu Y.Q."/>
            <person name="Puiu D."/>
            <person name="Wang H."/>
            <person name="Twardziok S.O."/>
            <person name="Deal K.R."/>
            <person name="Huo N."/>
            <person name="Zhu T."/>
            <person name="Wang L."/>
            <person name="Wang Y."/>
            <person name="McGuire P.E."/>
            <person name="Liu S."/>
            <person name="Long H."/>
            <person name="Ramasamy R.K."/>
            <person name="Rodriguez J.C."/>
            <person name="Van S.L."/>
            <person name="Yuan L."/>
            <person name="Wang Z."/>
            <person name="Xia Z."/>
            <person name="Xiao L."/>
            <person name="Anderson O.D."/>
            <person name="Ouyang S."/>
            <person name="Liang Y."/>
            <person name="Zimin A.V."/>
            <person name="Pertea G."/>
            <person name="Qi P."/>
            <person name="Bennetzen J.L."/>
            <person name="Dai X."/>
            <person name="Dawson M.W."/>
            <person name="Muller H.G."/>
            <person name="Kugler K."/>
            <person name="Rivarola-Duarte L."/>
            <person name="Spannagl M."/>
            <person name="Mayer K.F.X."/>
            <person name="Lu F.H."/>
            <person name="Bevan M.W."/>
            <person name="Leroy P."/>
            <person name="Li P."/>
            <person name="You F.M."/>
            <person name="Sun Q."/>
            <person name="Liu Z."/>
            <person name="Lyons E."/>
            <person name="Wicker T."/>
            <person name="Salzberg S.L."/>
            <person name="Devos K.M."/>
            <person name="Dvorak J."/>
        </authorList>
    </citation>
    <scope>NUCLEOTIDE SEQUENCE [LARGE SCALE GENOMIC DNA]</scope>
    <source>
        <strain evidence="7">cv. AL8/78</strain>
    </source>
</reference>
<dbReference type="PANTHER" id="PTHR31042:SF154">
    <property type="entry name" value="CORE-2_I-BRANCHING BETA-16-N-ACETYLGLUCOSAMINYLTRANSFERASE FAMILY PROTEIN"/>
    <property type="match status" value="1"/>
</dbReference>
<dbReference type="Pfam" id="PF02485">
    <property type="entry name" value="Branch"/>
    <property type="match status" value="1"/>
</dbReference>
<accession>A0A453CT43</accession>
<keyword evidence="4 6" id="KW-0472">Membrane</keyword>
<proteinExistence type="predicted"/>
<keyword evidence="3" id="KW-0808">Transferase</keyword>
<dbReference type="GO" id="GO:0016757">
    <property type="term" value="F:glycosyltransferase activity"/>
    <property type="evidence" value="ECO:0007669"/>
    <property type="project" value="UniProtKB-KW"/>
</dbReference>
<evidence type="ECO:0000256" key="1">
    <source>
        <dbReference type="ARBA" id="ARBA00004606"/>
    </source>
</evidence>
<organism evidence="7 8">
    <name type="scientific">Aegilops tauschii subsp. strangulata</name>
    <name type="common">Goatgrass</name>
    <dbReference type="NCBI Taxonomy" id="200361"/>
    <lineage>
        <taxon>Eukaryota</taxon>
        <taxon>Viridiplantae</taxon>
        <taxon>Streptophyta</taxon>
        <taxon>Embryophyta</taxon>
        <taxon>Tracheophyta</taxon>
        <taxon>Spermatophyta</taxon>
        <taxon>Magnoliopsida</taxon>
        <taxon>Liliopsida</taxon>
        <taxon>Poales</taxon>
        <taxon>Poaceae</taxon>
        <taxon>BOP clade</taxon>
        <taxon>Pooideae</taxon>
        <taxon>Triticodae</taxon>
        <taxon>Triticeae</taxon>
        <taxon>Triticinae</taxon>
        <taxon>Aegilops</taxon>
    </lineage>
</organism>
<evidence type="ECO:0000256" key="5">
    <source>
        <dbReference type="ARBA" id="ARBA00023180"/>
    </source>
</evidence>
<evidence type="ECO:0000256" key="4">
    <source>
        <dbReference type="ARBA" id="ARBA00023136"/>
    </source>
</evidence>
<dbReference type="AlphaFoldDB" id="A0A453CT43"/>
<feature type="transmembrane region" description="Helical" evidence="6">
    <location>
        <begin position="136"/>
        <end position="162"/>
    </location>
</feature>
<evidence type="ECO:0000256" key="3">
    <source>
        <dbReference type="ARBA" id="ARBA00022679"/>
    </source>
</evidence>
<reference evidence="8" key="2">
    <citation type="journal article" date="2017" name="Nat. Plants">
        <title>The Aegilops tauschii genome reveals multiple impacts of transposons.</title>
        <authorList>
            <person name="Zhao G."/>
            <person name="Zou C."/>
            <person name="Li K."/>
            <person name="Wang K."/>
            <person name="Li T."/>
            <person name="Gao L."/>
            <person name="Zhang X."/>
            <person name="Wang H."/>
            <person name="Yang Z."/>
            <person name="Liu X."/>
            <person name="Jiang W."/>
            <person name="Mao L."/>
            <person name="Kong X."/>
            <person name="Jiao Y."/>
            <person name="Jia J."/>
        </authorList>
    </citation>
    <scope>NUCLEOTIDE SEQUENCE [LARGE SCALE GENOMIC DNA]</scope>
    <source>
        <strain evidence="8">cv. AL8/78</strain>
    </source>
</reference>
<dbReference type="InterPro" id="IPR003406">
    <property type="entry name" value="Glyco_trans_14"/>
</dbReference>
<reference evidence="7" key="4">
    <citation type="submission" date="2019-03" db="UniProtKB">
        <authorList>
            <consortium name="EnsemblPlants"/>
        </authorList>
    </citation>
    <scope>IDENTIFICATION</scope>
</reference>
<protein>
    <submittedName>
        <fullName evidence="7">Uncharacterized protein</fullName>
    </submittedName>
</protein>
<keyword evidence="6" id="KW-0812">Transmembrane</keyword>
<evidence type="ECO:0000313" key="7">
    <source>
        <dbReference type="EnsemblPlants" id="AET2Gv20951400.17"/>
    </source>
</evidence>
<reference evidence="8" key="1">
    <citation type="journal article" date="2014" name="Science">
        <title>Ancient hybridizations among the ancestral genomes of bread wheat.</title>
        <authorList>
            <consortium name="International Wheat Genome Sequencing Consortium,"/>
            <person name="Marcussen T."/>
            <person name="Sandve S.R."/>
            <person name="Heier L."/>
            <person name="Spannagl M."/>
            <person name="Pfeifer M."/>
            <person name="Jakobsen K.S."/>
            <person name="Wulff B.B."/>
            <person name="Steuernagel B."/>
            <person name="Mayer K.F."/>
            <person name="Olsen O.A."/>
        </authorList>
    </citation>
    <scope>NUCLEOTIDE SEQUENCE [LARGE SCALE GENOMIC DNA]</scope>
    <source>
        <strain evidence="8">cv. AL8/78</strain>
    </source>
</reference>
<dbReference type="Gramene" id="AET2Gv20951400.17">
    <property type="protein sequence ID" value="AET2Gv20951400.17"/>
    <property type="gene ID" value="AET2Gv20951400"/>
</dbReference>
<dbReference type="PANTHER" id="PTHR31042">
    <property type="entry name" value="CORE-2/I-BRANCHING BETA-1,6-N-ACETYLGLUCOSAMINYLTRANSFERASE FAMILY PROTEIN-RELATED"/>
    <property type="match status" value="1"/>
</dbReference>
<evidence type="ECO:0000256" key="6">
    <source>
        <dbReference type="SAM" id="Phobius"/>
    </source>
</evidence>
<comment type="subcellular location">
    <subcellularLocation>
        <location evidence="1">Membrane</location>
        <topology evidence="1">Single-pass type II membrane protein</topology>
    </subcellularLocation>
</comment>
<keyword evidence="5" id="KW-0325">Glycoprotein</keyword>
<evidence type="ECO:0000256" key="2">
    <source>
        <dbReference type="ARBA" id="ARBA00022676"/>
    </source>
</evidence>
<dbReference type="InterPro" id="IPR044174">
    <property type="entry name" value="BC10-like"/>
</dbReference>
<sequence>WSASMILDHTEILDIRKICYLRLESLTSGRVHRWFSVKRQHALMTIADSLYYTKFKLYCKPGMEGGRNCYADEHYMPTLFNMMDPNGIANWSVTHVDWSEGKWHPKAYRAQDVTYGLLKNITSIDMSHHVTSDSKVSVSVSLSVCLFVCVCVSLSQCFAFTFT</sequence>